<evidence type="ECO:0000256" key="1">
    <source>
        <dbReference type="ARBA" id="ARBA00004442"/>
    </source>
</evidence>
<dbReference type="Pfam" id="PF14322">
    <property type="entry name" value="SusD-like_3"/>
    <property type="match status" value="1"/>
</dbReference>
<keyword evidence="5" id="KW-0998">Cell outer membrane</keyword>
<dbReference type="InterPro" id="IPR033985">
    <property type="entry name" value="SusD-like_N"/>
</dbReference>
<evidence type="ECO:0000256" key="4">
    <source>
        <dbReference type="ARBA" id="ARBA00023136"/>
    </source>
</evidence>
<evidence type="ECO:0000313" key="9">
    <source>
        <dbReference type="Proteomes" id="UP000198757"/>
    </source>
</evidence>
<comment type="similarity">
    <text evidence="2">Belongs to the SusD family.</text>
</comment>
<evidence type="ECO:0000313" key="8">
    <source>
        <dbReference type="EMBL" id="SDE21725.1"/>
    </source>
</evidence>
<keyword evidence="4" id="KW-0472">Membrane</keyword>
<evidence type="ECO:0000256" key="5">
    <source>
        <dbReference type="ARBA" id="ARBA00023237"/>
    </source>
</evidence>
<dbReference type="Proteomes" id="UP000198757">
    <property type="component" value="Unassembled WGS sequence"/>
</dbReference>
<dbReference type="EMBL" id="FMZO01000027">
    <property type="protein sequence ID" value="SDE21725.1"/>
    <property type="molecule type" value="Genomic_DNA"/>
</dbReference>
<organism evidence="8 9">
    <name type="scientific">Niabella drilacis (strain DSM 25811 / CCM 8410 / CCUG 62505 / LMG 26954 / E90)</name>
    <dbReference type="NCBI Taxonomy" id="1285928"/>
    <lineage>
        <taxon>Bacteria</taxon>
        <taxon>Pseudomonadati</taxon>
        <taxon>Bacteroidota</taxon>
        <taxon>Chitinophagia</taxon>
        <taxon>Chitinophagales</taxon>
        <taxon>Chitinophagaceae</taxon>
        <taxon>Niabella</taxon>
    </lineage>
</organism>
<evidence type="ECO:0000256" key="3">
    <source>
        <dbReference type="ARBA" id="ARBA00022729"/>
    </source>
</evidence>
<evidence type="ECO:0000259" key="6">
    <source>
        <dbReference type="Pfam" id="PF07980"/>
    </source>
</evidence>
<dbReference type="GO" id="GO:0009279">
    <property type="term" value="C:cell outer membrane"/>
    <property type="evidence" value="ECO:0007669"/>
    <property type="project" value="UniProtKB-SubCell"/>
</dbReference>
<dbReference type="AlphaFoldDB" id="A0A1G7B667"/>
<keyword evidence="9" id="KW-1185">Reference proteome</keyword>
<dbReference type="Pfam" id="PF07980">
    <property type="entry name" value="SusD_RagB"/>
    <property type="match status" value="1"/>
</dbReference>
<evidence type="ECO:0000259" key="7">
    <source>
        <dbReference type="Pfam" id="PF14322"/>
    </source>
</evidence>
<protein>
    <submittedName>
        <fullName evidence="8">Starch-binding associating with outer membrane</fullName>
    </submittedName>
</protein>
<dbReference type="SUPFAM" id="SSF48452">
    <property type="entry name" value="TPR-like"/>
    <property type="match status" value="1"/>
</dbReference>
<dbReference type="STRING" id="1285928.SAMN04487894_1278"/>
<keyword evidence="3" id="KW-0732">Signal</keyword>
<gene>
    <name evidence="8" type="ORF">SAMN04487894_1278</name>
</gene>
<comment type="subcellular location">
    <subcellularLocation>
        <location evidence="1">Cell outer membrane</location>
    </subcellularLocation>
</comment>
<dbReference type="Gene3D" id="1.25.40.390">
    <property type="match status" value="1"/>
</dbReference>
<name>A0A1G7B667_NIADE</name>
<dbReference type="InterPro" id="IPR012944">
    <property type="entry name" value="SusD_RagB_dom"/>
</dbReference>
<feature type="domain" description="SusD-like N-terminal" evidence="7">
    <location>
        <begin position="113"/>
        <end position="219"/>
    </location>
</feature>
<proteinExistence type="inferred from homology"/>
<evidence type="ECO:0000256" key="2">
    <source>
        <dbReference type="ARBA" id="ARBA00006275"/>
    </source>
</evidence>
<dbReference type="InterPro" id="IPR011990">
    <property type="entry name" value="TPR-like_helical_dom_sf"/>
</dbReference>
<accession>A0A1G7B667</accession>
<feature type="domain" description="RagB/SusD" evidence="6">
    <location>
        <begin position="366"/>
        <end position="510"/>
    </location>
</feature>
<reference evidence="9" key="1">
    <citation type="submission" date="2016-10" db="EMBL/GenBank/DDBJ databases">
        <authorList>
            <person name="Varghese N."/>
            <person name="Submissions S."/>
        </authorList>
    </citation>
    <scope>NUCLEOTIDE SEQUENCE [LARGE SCALE GENOMIC DNA]</scope>
    <source>
        <strain evidence="9">DSM 25811 / CCM 8410 / LMG 26954 / E90</strain>
    </source>
</reference>
<sequence length="512" mass="59016">MKKALYIILIGWVLLGNLGCKKFLSLNPPSDLSGNNFWRNKSDVERYTNGLYELFREAVFRPDMTAPSGAGEFPFLCWTGDLRGAPLVHPGGGREYFGYLTSNNIKAVVNYSVDFWNTNRFTQWDRFFKTIASANIAIDRIPGIDDPSMSDADKARYLGEAAFMRNLCYFFMIRIYGDVPYYTEPYFNGSLRRAPMAEVLKSCSADLDQYRKGLPWTYDNPALLAVRAMRGSAIVLQMHINMWLAAFDETNQETYYKKVDALGDELWNEGGKQAYELLPLTRTKEIFKGRSREGLFEIPQNVNYGESFGWSAFSDNVLYAPYKRAGITESYIYYIPDFMYELYPQDKPDLRKTAWFNPATMYSGTGKFIMLKYANVFANENAEDVNPDDNQIVFRLPDVNLLQAEALTHLGDRGKALRLVNEVRARAGATPFLDDGEETLLDNIFYERCREFMGEAQYWYDVVRTKRITNLQYRYGFHCSVEQFKAGAWTWPIDPAARNNNPDIVLNQYWLN</sequence>